<dbReference type="EMBL" id="JBHSIT010000023">
    <property type="protein sequence ID" value="MFC4914038.1"/>
    <property type="molecule type" value="Genomic_DNA"/>
</dbReference>
<name>A0ABV9UDQ8_9ACTN</name>
<sequence length="310" mass="33221">MHDDGRVLADVVEYLICPVCGDPLAQDDRGLRCPSRHSFDVARQGYANLLPGNARPGTADTPEMVRAREEFLTAGHFSPMADALRRLVAATLQDSGTRDGCLLDAGAGTGYYLKAVLDAPEVEKTAGLALDISKHAARRAARAHPRIGAIVADLWRPLPVADGAAIAVLNVFAPRNAAEFHRVLRADGPLVVVTPSSRHLGPLVDALGLLKVDDQKSERTDAALADHFALVTREELEFEASLTHEEILTLVGMGPSAHHIATDTLAARVSELPDPYPAPLSFVLSHFRPKPSPGRPDRIPPEAPAGRPQE</sequence>
<organism evidence="3 4">
    <name type="scientific">Actinomadura gamaensis</name>
    <dbReference type="NCBI Taxonomy" id="1763541"/>
    <lineage>
        <taxon>Bacteria</taxon>
        <taxon>Bacillati</taxon>
        <taxon>Actinomycetota</taxon>
        <taxon>Actinomycetes</taxon>
        <taxon>Streptosporangiales</taxon>
        <taxon>Thermomonosporaceae</taxon>
        <taxon>Actinomadura</taxon>
    </lineage>
</organism>
<evidence type="ECO:0000313" key="3">
    <source>
        <dbReference type="EMBL" id="MFC4914038.1"/>
    </source>
</evidence>
<dbReference type="Proteomes" id="UP001595872">
    <property type="component" value="Unassembled WGS sequence"/>
</dbReference>
<dbReference type="InterPro" id="IPR029063">
    <property type="entry name" value="SAM-dependent_MTases_sf"/>
</dbReference>
<dbReference type="SUPFAM" id="SSF53335">
    <property type="entry name" value="S-adenosyl-L-methionine-dependent methyltransferases"/>
    <property type="match status" value="1"/>
</dbReference>
<reference evidence="4" key="1">
    <citation type="journal article" date="2019" name="Int. J. Syst. Evol. Microbiol.">
        <title>The Global Catalogue of Microorganisms (GCM) 10K type strain sequencing project: providing services to taxonomists for standard genome sequencing and annotation.</title>
        <authorList>
            <consortium name="The Broad Institute Genomics Platform"/>
            <consortium name="The Broad Institute Genome Sequencing Center for Infectious Disease"/>
            <person name="Wu L."/>
            <person name="Ma J."/>
        </authorList>
    </citation>
    <scope>NUCLEOTIDE SEQUENCE [LARGE SCALE GENOMIC DNA]</scope>
    <source>
        <strain evidence="4">KLKA75</strain>
    </source>
</reference>
<evidence type="ECO:0000313" key="4">
    <source>
        <dbReference type="Proteomes" id="UP001595872"/>
    </source>
</evidence>
<dbReference type="Pfam" id="PF21302">
    <property type="entry name" value="Zn_ribbon_RlmA"/>
    <property type="match status" value="1"/>
</dbReference>
<evidence type="ECO:0000259" key="2">
    <source>
        <dbReference type="Pfam" id="PF21302"/>
    </source>
</evidence>
<evidence type="ECO:0000256" key="1">
    <source>
        <dbReference type="SAM" id="MobiDB-lite"/>
    </source>
</evidence>
<feature type="domain" description="23S rRNA (guanine(745)-N(1))-methyltransferase N-terminal" evidence="2">
    <location>
        <begin position="16"/>
        <end position="53"/>
    </location>
</feature>
<dbReference type="InterPro" id="IPR016718">
    <property type="entry name" value="rRNA_m1G-MeTrfase_A_prd"/>
</dbReference>
<keyword evidence="3" id="KW-0808">Transferase</keyword>
<gene>
    <name evidence="3" type="ORF">ACFPCY_42610</name>
</gene>
<feature type="region of interest" description="Disordered" evidence="1">
    <location>
        <begin position="287"/>
        <end position="310"/>
    </location>
</feature>
<dbReference type="GO" id="GO:0032259">
    <property type="term" value="P:methylation"/>
    <property type="evidence" value="ECO:0007669"/>
    <property type="project" value="UniProtKB-KW"/>
</dbReference>
<proteinExistence type="predicted"/>
<dbReference type="RefSeq" id="WP_378265551.1">
    <property type="nucleotide sequence ID" value="NZ_JBHSIT010000023.1"/>
</dbReference>
<dbReference type="Gene3D" id="3.40.50.150">
    <property type="entry name" value="Vaccinia Virus protein VP39"/>
    <property type="match status" value="1"/>
</dbReference>
<accession>A0ABV9UDQ8</accession>
<comment type="caution">
    <text evidence="3">The sequence shown here is derived from an EMBL/GenBank/DDBJ whole genome shotgun (WGS) entry which is preliminary data.</text>
</comment>
<keyword evidence="4" id="KW-1185">Reference proteome</keyword>
<dbReference type="PIRSF" id="PIRSF018249">
    <property type="entry name" value="MyrA_prd"/>
    <property type="match status" value="1"/>
</dbReference>
<dbReference type="InterPro" id="IPR048647">
    <property type="entry name" value="RlmA_N"/>
</dbReference>
<dbReference type="GO" id="GO:0008168">
    <property type="term" value="F:methyltransferase activity"/>
    <property type="evidence" value="ECO:0007669"/>
    <property type="project" value="UniProtKB-KW"/>
</dbReference>
<keyword evidence="3" id="KW-0489">Methyltransferase</keyword>
<protein>
    <submittedName>
        <fullName evidence="3">RNA methyltransferase</fullName>
    </submittedName>
</protein>